<comment type="caution">
    <text evidence="5">The sequence shown here is derived from an EMBL/GenBank/DDBJ whole genome shotgun (WGS) entry which is preliminary data.</text>
</comment>
<dbReference type="InterPro" id="IPR036428">
    <property type="entry name" value="PCD_sf"/>
</dbReference>
<dbReference type="Gene3D" id="3.30.1360.20">
    <property type="entry name" value="Transcriptional coactivator/pterin dehydratase"/>
    <property type="match status" value="1"/>
</dbReference>
<protein>
    <recommendedName>
        <fullName evidence="3">4a-hydroxytetrahydrobiopterin dehydratase</fullName>
        <ecNumber evidence="3">4.2.1.96</ecNumber>
    </recommendedName>
</protein>
<sequence length="113" mass="13003">MDLTQKHCVPCEGGIPPFTPQQVKAYLPQIDPEWQVVNQAKLGRDFKFKNFVAAIKFVNQVAEIAETEGHHPNIHLINWNQVTLELYTHKIRGLHENDFILASKIDSVYSHQQ</sequence>
<dbReference type="SUPFAM" id="SSF55248">
    <property type="entry name" value="PCD-like"/>
    <property type="match status" value="1"/>
</dbReference>
<keyword evidence="4" id="KW-0456">Lyase</keyword>
<dbReference type="GO" id="GO:0006729">
    <property type="term" value="P:tetrahydrobiopterin biosynthetic process"/>
    <property type="evidence" value="ECO:0007669"/>
    <property type="project" value="InterPro"/>
</dbReference>
<dbReference type="PANTHER" id="PTHR12599:SF0">
    <property type="entry name" value="PTERIN-4-ALPHA-CARBINOLAMINE DEHYDRATASE"/>
    <property type="match status" value="1"/>
</dbReference>
<comment type="similarity">
    <text evidence="2">Belongs to the pterin-4-alpha-carbinolamine dehydratase family.</text>
</comment>
<reference evidence="5 6" key="1">
    <citation type="journal article" date="2016" name="Nat. Commun.">
        <title>Thousands of microbial genomes shed light on interconnected biogeochemical processes in an aquifer system.</title>
        <authorList>
            <person name="Anantharaman K."/>
            <person name="Brown C.T."/>
            <person name="Hug L.A."/>
            <person name="Sharon I."/>
            <person name="Castelle C.J."/>
            <person name="Probst A.J."/>
            <person name="Thomas B.C."/>
            <person name="Singh A."/>
            <person name="Wilkins M.J."/>
            <person name="Karaoz U."/>
            <person name="Brodie E.L."/>
            <person name="Williams K.H."/>
            <person name="Hubbard S.S."/>
            <person name="Banfield J.F."/>
        </authorList>
    </citation>
    <scope>NUCLEOTIDE SEQUENCE [LARGE SCALE GENOMIC DNA]</scope>
</reference>
<dbReference type="STRING" id="1797589.A2784_04655"/>
<gene>
    <name evidence="5" type="ORF">A2784_04655</name>
</gene>
<dbReference type="EMBL" id="MHCH01000039">
    <property type="protein sequence ID" value="OGY16746.1"/>
    <property type="molecule type" value="Genomic_DNA"/>
</dbReference>
<name>A0A1G1VMX0_9BACT</name>
<dbReference type="NCBIfam" id="NF002017">
    <property type="entry name" value="PRK00823.1-2"/>
    <property type="match status" value="1"/>
</dbReference>
<dbReference type="CDD" id="cd00913">
    <property type="entry name" value="PCD_DCoH_subfamily_a"/>
    <property type="match status" value="1"/>
</dbReference>
<evidence type="ECO:0000256" key="2">
    <source>
        <dbReference type="ARBA" id="ARBA00006472"/>
    </source>
</evidence>
<evidence type="ECO:0000256" key="3">
    <source>
        <dbReference type="ARBA" id="ARBA00013252"/>
    </source>
</evidence>
<dbReference type="EC" id="4.2.1.96" evidence="3"/>
<comment type="catalytic activity">
    <reaction evidence="1">
        <text>(4aS,6R)-4a-hydroxy-L-erythro-5,6,7,8-tetrahydrobiopterin = (6R)-L-erythro-6,7-dihydrobiopterin + H2O</text>
        <dbReference type="Rhea" id="RHEA:11920"/>
        <dbReference type="ChEBI" id="CHEBI:15377"/>
        <dbReference type="ChEBI" id="CHEBI:15642"/>
        <dbReference type="ChEBI" id="CHEBI:43120"/>
        <dbReference type="EC" id="4.2.1.96"/>
    </reaction>
</comment>
<dbReference type="Pfam" id="PF01329">
    <property type="entry name" value="Pterin_4a"/>
    <property type="match status" value="1"/>
</dbReference>
<proteinExistence type="inferred from homology"/>
<dbReference type="AlphaFoldDB" id="A0A1G1VMX0"/>
<evidence type="ECO:0000256" key="1">
    <source>
        <dbReference type="ARBA" id="ARBA00001554"/>
    </source>
</evidence>
<dbReference type="PANTHER" id="PTHR12599">
    <property type="entry name" value="PTERIN-4-ALPHA-CARBINOLAMINE DEHYDRATASE"/>
    <property type="match status" value="1"/>
</dbReference>
<evidence type="ECO:0000256" key="4">
    <source>
        <dbReference type="ARBA" id="ARBA00023239"/>
    </source>
</evidence>
<evidence type="ECO:0000313" key="6">
    <source>
        <dbReference type="Proteomes" id="UP000177324"/>
    </source>
</evidence>
<dbReference type="GO" id="GO:0008124">
    <property type="term" value="F:4-alpha-hydroxytetrahydrobiopterin dehydratase activity"/>
    <property type="evidence" value="ECO:0007669"/>
    <property type="project" value="UniProtKB-EC"/>
</dbReference>
<accession>A0A1G1VMX0</accession>
<organism evidence="5 6">
    <name type="scientific">Candidatus Chisholmbacteria bacterium RIFCSPHIGHO2_01_FULL_48_12</name>
    <dbReference type="NCBI Taxonomy" id="1797589"/>
    <lineage>
        <taxon>Bacteria</taxon>
        <taxon>Candidatus Chisholmiibacteriota</taxon>
    </lineage>
</organism>
<evidence type="ECO:0000313" key="5">
    <source>
        <dbReference type="EMBL" id="OGY16746.1"/>
    </source>
</evidence>
<dbReference type="Proteomes" id="UP000177324">
    <property type="component" value="Unassembled WGS sequence"/>
</dbReference>
<dbReference type="InterPro" id="IPR001533">
    <property type="entry name" value="Pterin_deHydtase"/>
</dbReference>